<evidence type="ECO:0000259" key="1">
    <source>
        <dbReference type="Pfam" id="PF14230"/>
    </source>
</evidence>
<dbReference type="EMBL" id="BAAAZH010000026">
    <property type="protein sequence ID" value="GAA4125260.1"/>
    <property type="molecule type" value="Genomic_DNA"/>
</dbReference>
<feature type="domain" description="DUF4333" evidence="1">
    <location>
        <begin position="133"/>
        <end position="193"/>
    </location>
</feature>
<name>A0ABP7XT63_9ACTN</name>
<comment type="caution">
    <text evidence="2">The sequence shown here is derived from an EMBL/GenBank/DDBJ whole genome shotgun (WGS) entry which is preliminary data.</text>
</comment>
<protein>
    <recommendedName>
        <fullName evidence="1">DUF4333 domain-containing protein</fullName>
    </recommendedName>
</protein>
<reference evidence="3" key="1">
    <citation type="journal article" date="2019" name="Int. J. Syst. Evol. Microbiol.">
        <title>The Global Catalogue of Microorganisms (GCM) 10K type strain sequencing project: providing services to taxonomists for standard genome sequencing and annotation.</title>
        <authorList>
            <consortium name="The Broad Institute Genomics Platform"/>
            <consortium name="The Broad Institute Genome Sequencing Center for Infectious Disease"/>
            <person name="Wu L."/>
            <person name="Ma J."/>
        </authorList>
    </citation>
    <scope>NUCLEOTIDE SEQUENCE [LARGE SCALE GENOMIC DNA]</scope>
    <source>
        <strain evidence="3">JCM 16703</strain>
    </source>
</reference>
<gene>
    <name evidence="2" type="ORF">GCM10022215_33640</name>
</gene>
<organism evidence="2 3">
    <name type="scientific">Nocardioides fonticola</name>
    <dbReference type="NCBI Taxonomy" id="450363"/>
    <lineage>
        <taxon>Bacteria</taxon>
        <taxon>Bacillati</taxon>
        <taxon>Actinomycetota</taxon>
        <taxon>Actinomycetes</taxon>
        <taxon>Propionibacteriales</taxon>
        <taxon>Nocardioidaceae</taxon>
        <taxon>Nocardioides</taxon>
    </lineage>
</organism>
<evidence type="ECO:0000313" key="2">
    <source>
        <dbReference type="EMBL" id="GAA4125260.1"/>
    </source>
</evidence>
<dbReference type="Pfam" id="PF14230">
    <property type="entry name" value="DUF4333"/>
    <property type="match status" value="2"/>
</dbReference>
<proteinExistence type="predicted"/>
<feature type="domain" description="DUF4333" evidence="1">
    <location>
        <begin position="46"/>
        <end position="120"/>
    </location>
</feature>
<keyword evidence="3" id="KW-1185">Reference proteome</keyword>
<accession>A0ABP7XT63</accession>
<sequence>MARSGRGHETFVSNSVERVSRPASGWFDLPVRNVLSAAVLVASVALMSGCSGSVSVGSDSIDKDDLASKVSSLIADQTGTTPDSVTCPDDLKAEEGEKTRCTATSGEDSGDVEVEVTSVKDGTASFSITPVYTVSKEEAAQQVSDQLTEQTGQTPDDVTCPEDLEAKVGESETCVITAGSDTVDVDVTVSSVDDAGNATLDIQVADSVN</sequence>
<evidence type="ECO:0000313" key="3">
    <source>
        <dbReference type="Proteomes" id="UP001501495"/>
    </source>
</evidence>
<dbReference type="Proteomes" id="UP001501495">
    <property type="component" value="Unassembled WGS sequence"/>
</dbReference>
<dbReference type="InterPro" id="IPR025637">
    <property type="entry name" value="DUF4333"/>
</dbReference>